<dbReference type="InterPro" id="IPR001863">
    <property type="entry name" value="Glypican"/>
</dbReference>
<evidence type="ECO:0000256" key="5">
    <source>
        <dbReference type="ARBA" id="ARBA00022729"/>
    </source>
</evidence>
<keyword evidence="3" id="KW-1003">Cell membrane</keyword>
<proteinExistence type="inferred from homology"/>
<dbReference type="Pfam" id="PF01153">
    <property type="entry name" value="Glypican"/>
    <property type="match status" value="1"/>
</dbReference>
<name>A0A0B6ZGV9_9EUPU</name>
<keyword evidence="7" id="KW-0472">Membrane</keyword>
<keyword evidence="6" id="KW-0654">Proteoglycan</keyword>
<evidence type="ECO:0000313" key="11">
    <source>
        <dbReference type="EMBL" id="CEK67647.1"/>
    </source>
</evidence>
<dbReference type="EMBL" id="HACG01020782">
    <property type="protein sequence ID" value="CEK67647.1"/>
    <property type="molecule type" value="Transcribed_RNA"/>
</dbReference>
<evidence type="ECO:0000256" key="7">
    <source>
        <dbReference type="ARBA" id="ARBA00023136"/>
    </source>
</evidence>
<evidence type="ECO:0000256" key="2">
    <source>
        <dbReference type="ARBA" id="ARBA00010260"/>
    </source>
</evidence>
<evidence type="ECO:0000256" key="1">
    <source>
        <dbReference type="ARBA" id="ARBA00004609"/>
    </source>
</evidence>
<dbReference type="GO" id="GO:0098552">
    <property type="term" value="C:side of membrane"/>
    <property type="evidence" value="ECO:0007669"/>
    <property type="project" value="UniProtKB-KW"/>
</dbReference>
<keyword evidence="8" id="KW-0325">Glycoprotein</keyword>
<evidence type="ECO:0000256" key="6">
    <source>
        <dbReference type="ARBA" id="ARBA00022974"/>
    </source>
</evidence>
<evidence type="ECO:0000256" key="9">
    <source>
        <dbReference type="ARBA" id="ARBA00023207"/>
    </source>
</evidence>
<accession>A0A0B6ZGV9</accession>
<keyword evidence="4" id="KW-0336">GPI-anchor</keyword>
<keyword evidence="5" id="KW-0732">Signal</keyword>
<reference evidence="11" key="1">
    <citation type="submission" date="2014-12" db="EMBL/GenBank/DDBJ databases">
        <title>Insight into the proteome of Arion vulgaris.</title>
        <authorList>
            <person name="Aradska J."/>
            <person name="Bulat T."/>
            <person name="Smidak R."/>
            <person name="Sarate P."/>
            <person name="Gangsoo J."/>
            <person name="Sialana F."/>
            <person name="Bilban M."/>
            <person name="Lubec G."/>
        </authorList>
    </citation>
    <scope>NUCLEOTIDE SEQUENCE</scope>
    <source>
        <tissue evidence="11">Skin</tissue>
    </source>
</reference>
<evidence type="ECO:0000256" key="3">
    <source>
        <dbReference type="ARBA" id="ARBA00022475"/>
    </source>
</evidence>
<sequence length="120" mass="13386">ISCRTAAEAFVKRVGPDNIPVSLISDAILNECSGTLKHTDGATCCNADMESQFMLASADYLHEHIEMSNAKLKARITHSLNLYQEHLTFSLQEAYNKTSDTLDALYKIPKEIHKKSLDPF</sequence>
<feature type="non-terminal residue" evidence="11">
    <location>
        <position position="120"/>
    </location>
</feature>
<dbReference type="GO" id="GO:0009966">
    <property type="term" value="P:regulation of signal transduction"/>
    <property type="evidence" value="ECO:0007669"/>
    <property type="project" value="InterPro"/>
</dbReference>
<organism evidence="11">
    <name type="scientific">Arion vulgaris</name>
    <dbReference type="NCBI Taxonomy" id="1028688"/>
    <lineage>
        <taxon>Eukaryota</taxon>
        <taxon>Metazoa</taxon>
        <taxon>Spiralia</taxon>
        <taxon>Lophotrochozoa</taxon>
        <taxon>Mollusca</taxon>
        <taxon>Gastropoda</taxon>
        <taxon>Heterobranchia</taxon>
        <taxon>Euthyneura</taxon>
        <taxon>Panpulmonata</taxon>
        <taxon>Eupulmonata</taxon>
        <taxon>Stylommatophora</taxon>
        <taxon>Helicina</taxon>
        <taxon>Arionoidea</taxon>
        <taxon>Arionidae</taxon>
        <taxon>Arion</taxon>
    </lineage>
</organism>
<comment type="subcellular location">
    <subcellularLocation>
        <location evidence="1">Cell membrane</location>
        <topology evidence="1">Lipid-anchor</topology>
        <topology evidence="1">GPI-anchor</topology>
    </subcellularLocation>
</comment>
<evidence type="ECO:0000256" key="8">
    <source>
        <dbReference type="ARBA" id="ARBA00023180"/>
    </source>
</evidence>
<dbReference type="AlphaFoldDB" id="A0A0B6ZGV9"/>
<keyword evidence="9" id="KW-0357">Heparan sulfate</keyword>
<keyword evidence="10" id="KW-0449">Lipoprotein</keyword>
<feature type="non-terminal residue" evidence="11">
    <location>
        <position position="1"/>
    </location>
</feature>
<evidence type="ECO:0000256" key="4">
    <source>
        <dbReference type="ARBA" id="ARBA00022622"/>
    </source>
</evidence>
<dbReference type="GO" id="GO:0005886">
    <property type="term" value="C:plasma membrane"/>
    <property type="evidence" value="ECO:0007669"/>
    <property type="project" value="UniProtKB-SubCell"/>
</dbReference>
<evidence type="ECO:0000256" key="10">
    <source>
        <dbReference type="ARBA" id="ARBA00023288"/>
    </source>
</evidence>
<comment type="similarity">
    <text evidence="2">Belongs to the glypican family.</text>
</comment>
<protein>
    <submittedName>
        <fullName evidence="11">Uncharacterized protein</fullName>
    </submittedName>
</protein>
<gene>
    <name evidence="11" type="primary">ORF63421</name>
</gene>